<evidence type="ECO:0000313" key="2">
    <source>
        <dbReference type="Proteomes" id="UP001287356"/>
    </source>
</evidence>
<dbReference type="EMBL" id="JAULSN010000001">
    <property type="protein sequence ID" value="KAK3384410.1"/>
    <property type="molecule type" value="Genomic_DNA"/>
</dbReference>
<gene>
    <name evidence="1" type="ORF">B0T24DRAFT_83236</name>
</gene>
<evidence type="ECO:0000313" key="1">
    <source>
        <dbReference type="EMBL" id="KAK3384410.1"/>
    </source>
</evidence>
<dbReference type="AlphaFoldDB" id="A0AAE0NMZ0"/>
<reference evidence="1" key="2">
    <citation type="submission" date="2023-06" db="EMBL/GenBank/DDBJ databases">
        <authorList>
            <consortium name="Lawrence Berkeley National Laboratory"/>
            <person name="Haridas S."/>
            <person name="Hensen N."/>
            <person name="Bonometti L."/>
            <person name="Westerberg I."/>
            <person name="Brannstrom I.O."/>
            <person name="Guillou S."/>
            <person name="Cros-Aarteil S."/>
            <person name="Calhoun S."/>
            <person name="Kuo A."/>
            <person name="Mondo S."/>
            <person name="Pangilinan J."/>
            <person name="Riley R."/>
            <person name="Labutti K."/>
            <person name="Andreopoulos B."/>
            <person name="Lipzen A."/>
            <person name="Chen C."/>
            <person name="Yanf M."/>
            <person name="Daum C."/>
            <person name="Ng V."/>
            <person name="Clum A."/>
            <person name="Steindorff A."/>
            <person name="Ohm R."/>
            <person name="Martin F."/>
            <person name="Silar P."/>
            <person name="Natvig D."/>
            <person name="Lalanne C."/>
            <person name="Gautier V."/>
            <person name="Ament-Velasquez S.L."/>
            <person name="Kruys A."/>
            <person name="Hutchinson M.I."/>
            <person name="Powell A.J."/>
            <person name="Barry K."/>
            <person name="Miller A.N."/>
            <person name="Grigoriev I.V."/>
            <person name="Debuchy R."/>
            <person name="Gladieux P."/>
            <person name="Thoren M.H."/>
            <person name="Johannesson H."/>
        </authorList>
    </citation>
    <scope>NUCLEOTIDE SEQUENCE</scope>
    <source>
        <strain evidence="1">CBS 958.72</strain>
    </source>
</reference>
<accession>A0AAE0NMZ0</accession>
<name>A0AAE0NMZ0_9PEZI</name>
<sequence length="210" mass="23099">MAHVFSPLPARYRRSRTPDEPGLLLTQCRLSFATSCVWRVVTARQRQSSFCHGEHSPIVTTCNPSTVGVPSSPAHWTMVEFWYSDGDGDSAISLGVVVSPCGAKSKTPPIPFCPPSLARYAEHFAPSSGCSQTPSILQHATQRVQCIIAQCAQAGHLHHTWRTKDNSLSPRFSTDSMHDFRFPSPSLRLVAFPSHAEQDHMSYVPSPISL</sequence>
<reference evidence="1" key="1">
    <citation type="journal article" date="2023" name="Mol. Phylogenet. Evol.">
        <title>Genome-scale phylogeny and comparative genomics of the fungal order Sordariales.</title>
        <authorList>
            <person name="Hensen N."/>
            <person name="Bonometti L."/>
            <person name="Westerberg I."/>
            <person name="Brannstrom I.O."/>
            <person name="Guillou S."/>
            <person name="Cros-Aarteil S."/>
            <person name="Calhoun S."/>
            <person name="Haridas S."/>
            <person name="Kuo A."/>
            <person name="Mondo S."/>
            <person name="Pangilinan J."/>
            <person name="Riley R."/>
            <person name="LaButti K."/>
            <person name="Andreopoulos B."/>
            <person name="Lipzen A."/>
            <person name="Chen C."/>
            <person name="Yan M."/>
            <person name="Daum C."/>
            <person name="Ng V."/>
            <person name="Clum A."/>
            <person name="Steindorff A."/>
            <person name="Ohm R.A."/>
            <person name="Martin F."/>
            <person name="Silar P."/>
            <person name="Natvig D.O."/>
            <person name="Lalanne C."/>
            <person name="Gautier V."/>
            <person name="Ament-Velasquez S.L."/>
            <person name="Kruys A."/>
            <person name="Hutchinson M.I."/>
            <person name="Powell A.J."/>
            <person name="Barry K."/>
            <person name="Miller A.N."/>
            <person name="Grigoriev I.V."/>
            <person name="Debuchy R."/>
            <person name="Gladieux P."/>
            <person name="Hiltunen Thoren M."/>
            <person name="Johannesson H."/>
        </authorList>
    </citation>
    <scope>NUCLEOTIDE SEQUENCE</scope>
    <source>
        <strain evidence="1">CBS 958.72</strain>
    </source>
</reference>
<comment type="caution">
    <text evidence="1">The sequence shown here is derived from an EMBL/GenBank/DDBJ whole genome shotgun (WGS) entry which is preliminary data.</text>
</comment>
<protein>
    <submittedName>
        <fullName evidence="1">Uncharacterized protein</fullName>
    </submittedName>
</protein>
<dbReference type="Proteomes" id="UP001287356">
    <property type="component" value="Unassembled WGS sequence"/>
</dbReference>
<proteinExistence type="predicted"/>
<keyword evidence="2" id="KW-1185">Reference proteome</keyword>
<organism evidence="1 2">
    <name type="scientific">Lasiosphaeria ovina</name>
    <dbReference type="NCBI Taxonomy" id="92902"/>
    <lineage>
        <taxon>Eukaryota</taxon>
        <taxon>Fungi</taxon>
        <taxon>Dikarya</taxon>
        <taxon>Ascomycota</taxon>
        <taxon>Pezizomycotina</taxon>
        <taxon>Sordariomycetes</taxon>
        <taxon>Sordariomycetidae</taxon>
        <taxon>Sordariales</taxon>
        <taxon>Lasiosphaeriaceae</taxon>
        <taxon>Lasiosphaeria</taxon>
    </lineage>
</organism>